<dbReference type="EMBL" id="GEEE01022127">
    <property type="protein sequence ID" value="JAP41098.1"/>
    <property type="molecule type" value="Transcribed_RNA"/>
</dbReference>
<reference evidence="4" key="1">
    <citation type="submission" date="2016-01" db="EMBL/GenBank/DDBJ databases">
        <title>Reference transcriptome for the parasite Schistocephalus solidus: insights into the molecular evolution of parasitism.</title>
        <authorList>
            <person name="Hebert F.O."/>
            <person name="Grambauer S."/>
            <person name="Barber I."/>
            <person name="Landry C.R."/>
            <person name="Aubin-Horth N."/>
        </authorList>
    </citation>
    <scope>NUCLEOTIDE SEQUENCE</scope>
</reference>
<feature type="domain" description="ZU5" evidence="3">
    <location>
        <begin position="734"/>
        <end position="855"/>
    </location>
</feature>
<keyword evidence="1 4" id="KW-0675">Receptor</keyword>
<name>A0A0X3NMZ1_SCHSO</name>
<gene>
    <name evidence="4" type="primary">UNC5C</name>
    <name evidence="4" type="ORF">TR119888</name>
</gene>
<dbReference type="InterPro" id="IPR000906">
    <property type="entry name" value="ZU5_dom"/>
</dbReference>
<proteinExistence type="inferred from homology"/>
<keyword evidence="1" id="KW-0472">Membrane</keyword>
<evidence type="ECO:0000259" key="3">
    <source>
        <dbReference type="PROSITE" id="PS51145"/>
    </source>
</evidence>
<keyword evidence="1" id="KW-0732">Signal</keyword>
<dbReference type="GO" id="GO:0005042">
    <property type="term" value="F:netrin receptor activity"/>
    <property type="evidence" value="ECO:0007669"/>
    <property type="project" value="UniProtKB-UniRule"/>
</dbReference>
<keyword evidence="1" id="KW-0393">Immunoglobulin domain</keyword>
<accession>A0A0X3NMZ1</accession>
<sequence length="951" mass="104683">MSATFLLLFLGGSIFFSRAEGRMMELQQQSKLKDTSSGISQKTNEDSEHEVFLRQLHNQSGIAGFLLEHEPGSILDDNWDASTVEEATQSAEDRNKDLVQPHEVNLEGVPVIISQPKKVYYAWEGRPAVFECVAEPVSHAVVLCADQKFPFMAPGTSDRLRVIQLDSTNRPTPGGSRWHIQLQVRAKDVEEWFGAYECTCEVWNQIPALKRVKKVFSENATIKEAYLEREFQLEPIPEQVTVGQRLLLSCQPPRGKPTPNLYWLKDGARVNHSTFPHIVINDYNQLIIEQVTVGDFGNYTCVADTLGIEKRYASAQVTEVEVVRGYPKQRQVQGLWSPWGPCEYNLQGQRRCQQTRFKLCTNGTSNGHLSQIDSNSIDNLVLQSEFLLQREALRDPSKCEPRVVETRECPPSHCGQLSNGRHGEVPMKDVPNRISLREIVFYVGLTAVFFVLLIATHIIVRLARRKPILGGGFRLRPRADRSNEYRKQTISGKVAGTTFSLMSTLPSSACGVQINSPTRGASADSTAKASDSAVLLNATQKTVPYPLPPPPPSTNGFGVSSDFRVTNSDASMAGSTYSQPMFHRTDLTGVSLMNSYTSQNLSSSPHMSTFDSAFGGQSIPLLLSNAAASTPMDNHAPSPPLLQPNQRHLFFEDKFIGPGVVLRSPPLPPPSVSTAPFGGMNLSPNCHTDALYLSTPNTSSLSSESVFYNEIAPSGKSLVGSALEGMPENSEMGTVTWSTVSGFGGRISIPETGIHLYIPADALAPGISREIYLAACRDQKFWPNLTDNQTLLSPVIQFGPPGLPLLKPLVLTFPHCAQVSQGNWSFSILCFCNPHASANAATSSGLSGTNSQSNDSASLGAAPAVFNWTWKEIATVGTDFTLTPGHPQCHIDGQRVHMISQTPMRFCMIGQLAGQKNGKRLDCQDDYTDRHLQREQQWQQYEHSHHHSYGQ</sequence>
<dbReference type="SMART" id="SM00409">
    <property type="entry name" value="IG"/>
    <property type="match status" value="1"/>
</dbReference>
<feature type="transmembrane region" description="Helical" evidence="1">
    <location>
        <begin position="439"/>
        <end position="460"/>
    </location>
</feature>
<comment type="subcellular location">
    <subcellularLocation>
        <location evidence="1">Cell membrane</location>
        <topology evidence="1">Single-pass type I membrane protein</topology>
    </subcellularLocation>
</comment>
<dbReference type="SUPFAM" id="SSF48726">
    <property type="entry name" value="Immunoglobulin"/>
    <property type="match status" value="1"/>
</dbReference>
<evidence type="ECO:0000313" key="4">
    <source>
        <dbReference type="EMBL" id="JAP41098.1"/>
    </source>
</evidence>
<dbReference type="PANTHER" id="PTHR12582">
    <property type="entry name" value="NETRIN RECEPTOR UNC5"/>
    <property type="match status" value="1"/>
</dbReference>
<dbReference type="InterPro" id="IPR007110">
    <property type="entry name" value="Ig-like_dom"/>
</dbReference>
<dbReference type="SMART" id="SM00408">
    <property type="entry name" value="IGc2"/>
    <property type="match status" value="1"/>
</dbReference>
<dbReference type="InterPro" id="IPR013783">
    <property type="entry name" value="Ig-like_fold"/>
</dbReference>
<comment type="similarity">
    <text evidence="1">Belongs to the unc-5 family.</text>
</comment>
<feature type="domain" description="Ig-like" evidence="2">
    <location>
        <begin position="207"/>
        <end position="318"/>
    </location>
</feature>
<dbReference type="SMART" id="SM00218">
    <property type="entry name" value="ZU5"/>
    <property type="match status" value="1"/>
</dbReference>
<feature type="signal peptide" evidence="1">
    <location>
        <begin position="1"/>
        <end position="21"/>
    </location>
</feature>
<dbReference type="PANTHER" id="PTHR12582:SF47">
    <property type="entry name" value="NETRIN RECEPTOR UNC-5"/>
    <property type="match status" value="1"/>
</dbReference>
<keyword evidence="1" id="KW-1133">Transmembrane helix</keyword>
<dbReference type="GO" id="GO:0005886">
    <property type="term" value="C:plasma membrane"/>
    <property type="evidence" value="ECO:0007669"/>
    <property type="project" value="UniProtKB-SubCell"/>
</dbReference>
<protein>
    <recommendedName>
        <fullName evidence="1">Netrin receptor UNC5</fullName>
    </recommendedName>
</protein>
<feature type="chain" id="PRO_5025085581" description="Netrin receptor UNC5" evidence="1">
    <location>
        <begin position="22"/>
        <end position="951"/>
    </location>
</feature>
<dbReference type="InterPro" id="IPR037936">
    <property type="entry name" value="UNC5A-D"/>
</dbReference>
<dbReference type="Gene3D" id="2.60.40.10">
    <property type="entry name" value="Immunoglobulins"/>
    <property type="match status" value="2"/>
</dbReference>
<keyword evidence="1" id="KW-0812">Transmembrane</keyword>
<dbReference type="Pfam" id="PF00791">
    <property type="entry name" value="ZU5"/>
    <property type="match status" value="1"/>
</dbReference>
<comment type="function">
    <text evidence="1">Receptor for netrin required for axon guidance. Mediates axon repulsion of neuronal growth cones in the developing nervous system upon ligand binding.</text>
</comment>
<dbReference type="PROSITE" id="PS51145">
    <property type="entry name" value="ZU5"/>
    <property type="match status" value="1"/>
</dbReference>
<dbReference type="Pfam" id="PF13927">
    <property type="entry name" value="Ig_3"/>
    <property type="match status" value="1"/>
</dbReference>
<evidence type="ECO:0000259" key="2">
    <source>
        <dbReference type="PROSITE" id="PS50835"/>
    </source>
</evidence>
<dbReference type="PROSITE" id="PS50835">
    <property type="entry name" value="IG_LIKE"/>
    <property type="match status" value="1"/>
</dbReference>
<dbReference type="AlphaFoldDB" id="A0A0X3NMZ1"/>
<dbReference type="Gene3D" id="2.60.220.30">
    <property type="match status" value="1"/>
</dbReference>
<organism evidence="4">
    <name type="scientific">Schistocephalus solidus</name>
    <name type="common">Tapeworm</name>
    <dbReference type="NCBI Taxonomy" id="70667"/>
    <lineage>
        <taxon>Eukaryota</taxon>
        <taxon>Metazoa</taxon>
        <taxon>Spiralia</taxon>
        <taxon>Lophotrochozoa</taxon>
        <taxon>Platyhelminthes</taxon>
        <taxon>Cestoda</taxon>
        <taxon>Eucestoda</taxon>
        <taxon>Diphyllobothriidea</taxon>
        <taxon>Diphyllobothriidae</taxon>
        <taxon>Schistocephalus</taxon>
    </lineage>
</organism>
<dbReference type="InterPro" id="IPR003598">
    <property type="entry name" value="Ig_sub2"/>
</dbReference>
<evidence type="ECO:0000256" key="1">
    <source>
        <dbReference type="RuleBase" id="RU367033"/>
    </source>
</evidence>
<dbReference type="InterPro" id="IPR036179">
    <property type="entry name" value="Ig-like_dom_sf"/>
</dbReference>
<dbReference type="InterPro" id="IPR003599">
    <property type="entry name" value="Ig_sub"/>
</dbReference>
<keyword evidence="1" id="KW-0217">Developmental protein</keyword>